<dbReference type="AlphaFoldDB" id="A0A232LUU7"/>
<dbReference type="PANTHER" id="PTHR43397">
    <property type="entry name" value="ERGOTHIONEINE BIOSYNTHESIS PROTEIN 1"/>
    <property type="match status" value="1"/>
</dbReference>
<feature type="domain" description="DinB-like" evidence="8">
    <location>
        <begin position="369"/>
        <end position="491"/>
    </location>
</feature>
<organism evidence="9 10">
    <name type="scientific">Elaphomyces granulatus</name>
    <dbReference type="NCBI Taxonomy" id="519963"/>
    <lineage>
        <taxon>Eukaryota</taxon>
        <taxon>Fungi</taxon>
        <taxon>Dikarya</taxon>
        <taxon>Ascomycota</taxon>
        <taxon>Pezizomycotina</taxon>
        <taxon>Eurotiomycetes</taxon>
        <taxon>Eurotiomycetidae</taxon>
        <taxon>Eurotiales</taxon>
        <taxon>Elaphomycetaceae</taxon>
        <taxon>Elaphomyces</taxon>
    </lineage>
</organism>
<evidence type="ECO:0008006" key="11">
    <source>
        <dbReference type="Google" id="ProtNLM"/>
    </source>
</evidence>
<dbReference type="InterPro" id="IPR016187">
    <property type="entry name" value="CTDL_fold"/>
</dbReference>
<evidence type="ECO:0000259" key="6">
    <source>
        <dbReference type="Pfam" id="PF03781"/>
    </source>
</evidence>
<keyword evidence="1" id="KW-0489">Methyltransferase</keyword>
<evidence type="ECO:0000256" key="3">
    <source>
        <dbReference type="ARBA" id="ARBA00023002"/>
    </source>
</evidence>
<evidence type="ECO:0000313" key="10">
    <source>
        <dbReference type="Proteomes" id="UP000243515"/>
    </source>
</evidence>
<keyword evidence="10" id="KW-1185">Reference proteome</keyword>
<comment type="caution">
    <text evidence="9">The sequence shown here is derived from an EMBL/GenBank/DDBJ whole genome shotgun (WGS) entry which is preliminary data.</text>
</comment>
<comment type="pathway">
    <text evidence="5">Amino-acid biosynthesis; ergothioneine biosynthesis.</text>
</comment>
<evidence type="ECO:0000256" key="1">
    <source>
        <dbReference type="ARBA" id="ARBA00022603"/>
    </source>
</evidence>
<name>A0A232LUU7_9EURO</name>
<dbReference type="GO" id="GO:0052699">
    <property type="term" value="P:ergothioneine biosynthetic process"/>
    <property type="evidence" value="ECO:0007669"/>
    <property type="project" value="EnsemblFungi"/>
</dbReference>
<dbReference type="NCBIfam" id="TIGR03439">
    <property type="entry name" value="methyl_EasF"/>
    <property type="match status" value="1"/>
</dbReference>
<feature type="domain" description="Sulfatase-modifying factor enzyme-like" evidence="6">
    <location>
        <begin position="548"/>
        <end position="681"/>
    </location>
</feature>
<evidence type="ECO:0000256" key="5">
    <source>
        <dbReference type="ARBA" id="ARBA00037882"/>
    </source>
</evidence>
<dbReference type="InterPro" id="IPR019257">
    <property type="entry name" value="MeTrfase_dom"/>
</dbReference>
<evidence type="ECO:0000259" key="7">
    <source>
        <dbReference type="Pfam" id="PF10017"/>
    </source>
</evidence>
<proteinExistence type="predicted"/>
<dbReference type="Proteomes" id="UP000243515">
    <property type="component" value="Unassembled WGS sequence"/>
</dbReference>
<dbReference type="PANTHER" id="PTHR43397:SF1">
    <property type="entry name" value="ERGOTHIONEINE BIOSYNTHESIS PROTEIN 1"/>
    <property type="match status" value="1"/>
</dbReference>
<dbReference type="OrthoDB" id="659at2759"/>
<dbReference type="Pfam" id="PF12867">
    <property type="entry name" value="DinB_2"/>
    <property type="match status" value="1"/>
</dbReference>
<gene>
    <name evidence="9" type="ORF">Egran_04344</name>
</gene>
<reference evidence="9 10" key="1">
    <citation type="journal article" date="2015" name="Environ. Microbiol.">
        <title>Metagenome sequence of Elaphomyces granulatus from sporocarp tissue reveals Ascomycota ectomycorrhizal fingerprints of genome expansion and a Proteobacteria-rich microbiome.</title>
        <authorList>
            <person name="Quandt C.A."/>
            <person name="Kohler A."/>
            <person name="Hesse C.N."/>
            <person name="Sharpton T.J."/>
            <person name="Martin F."/>
            <person name="Spatafora J.W."/>
        </authorList>
    </citation>
    <scope>NUCLEOTIDE SEQUENCE [LARGE SCALE GENOMIC DNA]</scope>
    <source>
        <strain evidence="9 10">OSC145934</strain>
    </source>
</reference>
<dbReference type="InterPro" id="IPR029063">
    <property type="entry name" value="SAM-dependent_MTases_sf"/>
</dbReference>
<dbReference type="Gene3D" id="3.90.1580.10">
    <property type="entry name" value="paralog of FGE (formylglycine-generating enzyme)"/>
    <property type="match status" value="1"/>
</dbReference>
<sequence>MAPVFLPDEVGIIDIRQDNIGQSLVKDIYDHLDPGNGKRRTFPTVLLYDAEGLRLFEEITYLSDYYLTGEEIQVLQTHAKAIAEQMPDNTQLVELGSGNLRKIEILLREFESLGKDVHYYALDLSLEELQRTFSEISPESYVHVRFYGLYGMYDDALVWLQNPDNRNRPTCVLSMGSSLGNFGHREAPDFLGRFAALLGPSDTMLVGLDACKDKDRVYRAYNDSKGITRRFYINGLLHANAILGYDAFKLAEWEIITSYDETDGCHQAFYSPTKDITVNGIALCKGEKVLFEEAFKYDSREREELWRNAGLIPVYAWGNRADDYHIHLLSSTMLRLPVKPSEYAPNPVPSLEEWRSLWMVWDIITKTMIPQDELLSKPIKLRNALIFYLGHIPTFLDIHLSRATRGEPTEPKIYPLIFERGIDPDVDNPEQCHAHSEIPDEWPPFGEILDYQEKVRNRLRSIMTMDGLAQDRCLSEALWFGFEHEAMHLETFLYMLLQSEKAIPPHGVSLPDFRGIALQAKKTAQANKWFTIPQQIFAVGLSDAEEGIPNYSFGWDIEKPQRVISVPTFEAQARPITNGEYARYLELIHIGHIPASWVSVNLNGHSQNGSSMNGNTNGYINGASGNDLCASDLFISGFSVRTIFGPVPLEWALDWPVMASYDELAGYARWMNCRLPTFEEVKSIYKYSEHLKTADDPSALGEVSSLNNGTSCDMAKLELSYECNTAGPRSPDHQPVQDPSVDSMPVFIDLDGCNVGLKHWHPFPVTPCGDRLAGQGGLGGVWEWTSTPMIQHDGYKVMEIYPGYSADFFDGKHNIVLGGSWATHPRIAGRTTFVNWFQHNYPYAWVGARLVRDI</sequence>
<dbReference type="GO" id="GO:1903257">
    <property type="term" value="P:selenoneine biosynthetic process"/>
    <property type="evidence" value="ECO:0007669"/>
    <property type="project" value="EnsemblFungi"/>
</dbReference>
<feature type="domain" description="Histidine-specific methyltransferase SAM-dependent" evidence="7">
    <location>
        <begin position="37"/>
        <end position="330"/>
    </location>
</feature>
<dbReference type="Pfam" id="PF03781">
    <property type="entry name" value="FGE-sulfatase"/>
    <property type="match status" value="2"/>
</dbReference>
<keyword evidence="2" id="KW-0808">Transferase</keyword>
<dbReference type="GO" id="GO:0032259">
    <property type="term" value="P:methylation"/>
    <property type="evidence" value="ECO:0007669"/>
    <property type="project" value="UniProtKB-KW"/>
</dbReference>
<keyword evidence="3" id="KW-0560">Oxidoreductase</keyword>
<evidence type="ECO:0000313" key="9">
    <source>
        <dbReference type="EMBL" id="OXV07892.1"/>
    </source>
</evidence>
<dbReference type="InterPro" id="IPR051128">
    <property type="entry name" value="EgtD_Methyltrsf_superfamily"/>
</dbReference>
<keyword evidence="4" id="KW-0408">Iron</keyword>
<evidence type="ECO:0000256" key="4">
    <source>
        <dbReference type="ARBA" id="ARBA00023004"/>
    </source>
</evidence>
<dbReference type="EMBL" id="NPHW01004460">
    <property type="protein sequence ID" value="OXV07892.1"/>
    <property type="molecule type" value="Genomic_DNA"/>
</dbReference>
<evidence type="ECO:0000256" key="2">
    <source>
        <dbReference type="ARBA" id="ARBA00022679"/>
    </source>
</evidence>
<dbReference type="GO" id="GO:0052706">
    <property type="term" value="F:L-histidine N(alpha)-methyltransferase activity"/>
    <property type="evidence" value="ECO:0007669"/>
    <property type="project" value="EnsemblFungi"/>
</dbReference>
<dbReference type="InterPro" id="IPR017805">
    <property type="entry name" value="SAM_MeTrfase_EasF-type_put"/>
</dbReference>
<dbReference type="SUPFAM" id="SSF56436">
    <property type="entry name" value="C-type lectin-like"/>
    <property type="match status" value="1"/>
</dbReference>
<evidence type="ECO:0000259" key="8">
    <source>
        <dbReference type="Pfam" id="PF12867"/>
    </source>
</evidence>
<dbReference type="Gene3D" id="3.40.50.150">
    <property type="entry name" value="Vaccinia Virus protein VP39"/>
    <property type="match status" value="1"/>
</dbReference>
<dbReference type="InterPro" id="IPR024775">
    <property type="entry name" value="DinB-like"/>
</dbReference>
<accession>A0A232LUU7</accession>
<dbReference type="InterPro" id="IPR042095">
    <property type="entry name" value="SUMF_sf"/>
</dbReference>
<dbReference type="Pfam" id="PF10017">
    <property type="entry name" value="Methyltransf_33"/>
    <property type="match status" value="1"/>
</dbReference>
<protein>
    <recommendedName>
        <fullName evidence="11">Histidine-specific methyltransferase SAM-dependent domain-containing protein</fullName>
    </recommendedName>
</protein>
<feature type="domain" description="Sulfatase-modifying factor enzyme-like" evidence="6">
    <location>
        <begin position="778"/>
        <end position="852"/>
    </location>
</feature>
<dbReference type="InterPro" id="IPR005532">
    <property type="entry name" value="SUMF_dom"/>
</dbReference>